<sequence>MSSSDEYDQPRGRSNFMNPFSDPFGDSGFGGFFDVGKMMRRQEQMFSNAFSKMDEFMGQDASSFPKGNTQYYCSSTSTTILPNGVVETKKQTRTNDREEKEYFKQVGERKMVSKVHKDLVSGKEDIRRDLYNIKEDEIDQFDDEFRQKQSAFRSQFQDRSLGQRGRSTNSDKPLMHVKDKATKK</sequence>
<dbReference type="AlphaFoldDB" id="A0AA86NUR1"/>
<comment type="caution">
    <text evidence="2">The sequence shown here is derived from an EMBL/GenBank/DDBJ whole genome shotgun (WGS) entry which is preliminary data.</text>
</comment>
<accession>A0AA86NUR1</accession>
<name>A0AA86NUR1_9EUKA</name>
<feature type="compositionally biased region" description="Basic and acidic residues" evidence="1">
    <location>
        <begin position="173"/>
        <end position="184"/>
    </location>
</feature>
<reference evidence="3 4" key="2">
    <citation type="submission" date="2024-07" db="EMBL/GenBank/DDBJ databases">
        <authorList>
            <person name="Akdeniz Z."/>
        </authorList>
    </citation>
    <scope>NUCLEOTIDE SEQUENCE [LARGE SCALE GENOMIC DNA]</scope>
</reference>
<dbReference type="EMBL" id="CATOUU010000341">
    <property type="protein sequence ID" value="CAI9925309.1"/>
    <property type="molecule type" value="Genomic_DNA"/>
</dbReference>
<evidence type="ECO:0000313" key="2">
    <source>
        <dbReference type="EMBL" id="CAI9925309.1"/>
    </source>
</evidence>
<feature type="compositionally biased region" description="Polar residues" evidence="1">
    <location>
        <begin position="152"/>
        <end position="171"/>
    </location>
</feature>
<gene>
    <name evidence="2" type="ORF">HINF_LOCUS12954</name>
    <name evidence="3" type="ORF">HINF_LOCUS20732</name>
</gene>
<proteinExistence type="predicted"/>
<evidence type="ECO:0000313" key="4">
    <source>
        <dbReference type="Proteomes" id="UP001642409"/>
    </source>
</evidence>
<keyword evidence="4" id="KW-1185">Reference proteome</keyword>
<feature type="region of interest" description="Disordered" evidence="1">
    <location>
        <begin position="1"/>
        <end position="26"/>
    </location>
</feature>
<dbReference type="Proteomes" id="UP001642409">
    <property type="component" value="Unassembled WGS sequence"/>
</dbReference>
<evidence type="ECO:0000313" key="3">
    <source>
        <dbReference type="EMBL" id="CAL6007639.1"/>
    </source>
</evidence>
<dbReference type="EMBL" id="CAXDID020000056">
    <property type="protein sequence ID" value="CAL6007639.1"/>
    <property type="molecule type" value="Genomic_DNA"/>
</dbReference>
<feature type="region of interest" description="Disordered" evidence="1">
    <location>
        <begin position="152"/>
        <end position="184"/>
    </location>
</feature>
<evidence type="ECO:0000256" key="1">
    <source>
        <dbReference type="SAM" id="MobiDB-lite"/>
    </source>
</evidence>
<reference evidence="2" key="1">
    <citation type="submission" date="2023-06" db="EMBL/GenBank/DDBJ databases">
        <authorList>
            <person name="Kurt Z."/>
        </authorList>
    </citation>
    <scope>NUCLEOTIDE SEQUENCE</scope>
</reference>
<protein>
    <submittedName>
        <fullName evidence="2">Disc-associated protein</fullName>
    </submittedName>
    <submittedName>
        <fullName evidence="3">Disc-associated_protein</fullName>
    </submittedName>
</protein>
<organism evidence="2">
    <name type="scientific">Hexamita inflata</name>
    <dbReference type="NCBI Taxonomy" id="28002"/>
    <lineage>
        <taxon>Eukaryota</taxon>
        <taxon>Metamonada</taxon>
        <taxon>Diplomonadida</taxon>
        <taxon>Hexamitidae</taxon>
        <taxon>Hexamitinae</taxon>
        <taxon>Hexamita</taxon>
    </lineage>
</organism>